<accession>A0AAN8IIQ8</accession>
<dbReference type="EMBL" id="JAKLMC020000036">
    <property type="protein sequence ID" value="KAK5949357.1"/>
    <property type="molecule type" value="Genomic_DNA"/>
</dbReference>
<comment type="caution">
    <text evidence="1">The sequence shown here is derived from an EMBL/GenBank/DDBJ whole genome shotgun (WGS) entry which is preliminary data.</text>
</comment>
<sequence>MLSRQSKTLDEAVGEYERRYGRRPPLGFDQWYSLAVENEFVLIDEFDTLMESLEPFHGVHPSILEQRITQVLESDAHRMVVMEFANGNVTISDNMRETGEKLTNKAWLGIVPYNMTVVLNEFDEPMVSAPFEEVVQAVYTAKHHEWHTMAQKPDQTIASPIVETGEQSGWAATAHACPKDSASRQPEYSQRELITQLSFVSNITSSKDVCQNCELLQQEGILLSPKDMRLVRQLVPVWSASKPSHFHDILYPSAYYNGIRLLYELEKDLAWKDKEQVLLGWRRHGRPGE</sequence>
<gene>
    <name evidence="1" type="ORF">OHC33_009529</name>
</gene>
<organism evidence="1 2">
    <name type="scientific">Knufia fluminis</name>
    <dbReference type="NCBI Taxonomy" id="191047"/>
    <lineage>
        <taxon>Eukaryota</taxon>
        <taxon>Fungi</taxon>
        <taxon>Dikarya</taxon>
        <taxon>Ascomycota</taxon>
        <taxon>Pezizomycotina</taxon>
        <taxon>Eurotiomycetes</taxon>
        <taxon>Chaetothyriomycetidae</taxon>
        <taxon>Chaetothyriales</taxon>
        <taxon>Trichomeriaceae</taxon>
        <taxon>Knufia</taxon>
    </lineage>
</organism>
<name>A0AAN8IIQ8_9EURO</name>
<keyword evidence="2" id="KW-1185">Reference proteome</keyword>
<reference evidence="1 2" key="1">
    <citation type="submission" date="2022-12" db="EMBL/GenBank/DDBJ databases">
        <title>Genomic features and morphological characterization of a novel Knufia sp. strain isolated from spacecraft assembly facility.</title>
        <authorList>
            <person name="Teixeira M."/>
            <person name="Chander A.M."/>
            <person name="Stajich J.E."/>
            <person name="Venkateswaran K."/>
        </authorList>
    </citation>
    <scope>NUCLEOTIDE SEQUENCE [LARGE SCALE GENOMIC DNA]</scope>
    <source>
        <strain evidence="1 2">FJI-L2-BK-P2</strain>
    </source>
</reference>
<protein>
    <submittedName>
        <fullName evidence="1">Uncharacterized protein</fullName>
    </submittedName>
</protein>
<evidence type="ECO:0000313" key="1">
    <source>
        <dbReference type="EMBL" id="KAK5949357.1"/>
    </source>
</evidence>
<proteinExistence type="predicted"/>
<dbReference type="Proteomes" id="UP001316803">
    <property type="component" value="Unassembled WGS sequence"/>
</dbReference>
<dbReference type="AlphaFoldDB" id="A0AAN8IIQ8"/>
<evidence type="ECO:0000313" key="2">
    <source>
        <dbReference type="Proteomes" id="UP001316803"/>
    </source>
</evidence>